<dbReference type="InterPro" id="IPR006311">
    <property type="entry name" value="TAT_signal"/>
</dbReference>
<name>A0A318JNT5_9NEIS</name>
<sequence>MPHSVDSPSSAPATASRRVFLKQLAAASGSLPLGQALAGGTAAALLLQAPDAAAATTKAPVINTVYGYESFGPDEAAFVESMLNIMCPADAHTPNGVDCGLAIYIDRQLAGSFGQGARRYAAGPFLQGAVQCGPQLPLTPQQYFKTGIAEADRAAQRLHGQLFDALSPEQGNAFLQQLAAGQIQGEQLDLGEWFNSLVYPLFCEACYADPLYGGNVGMVFWKMIGYPGLPATHALDVVNYLGKPYPGRATPKSIADFS</sequence>
<reference evidence="1 2" key="1">
    <citation type="submission" date="2018-05" db="EMBL/GenBank/DDBJ databases">
        <title>Genomic Encyclopedia of Type Strains, Phase IV (KMG-IV): sequencing the most valuable type-strain genomes for metagenomic binning, comparative biology and taxonomic classification.</title>
        <authorList>
            <person name="Goeker M."/>
        </authorList>
    </citation>
    <scope>NUCLEOTIDE SEQUENCE [LARGE SCALE GENOMIC DNA]</scope>
    <source>
        <strain evidence="1 2">DSM 25134</strain>
    </source>
</reference>
<dbReference type="AlphaFoldDB" id="A0A318JNT5"/>
<accession>A0A318JNT5</accession>
<protein>
    <submittedName>
        <fullName evidence="1">Gluconate 2-dehydrogenase gamma chain</fullName>
    </submittedName>
</protein>
<comment type="caution">
    <text evidence="1">The sequence shown here is derived from an EMBL/GenBank/DDBJ whole genome shotgun (WGS) entry which is preliminary data.</text>
</comment>
<dbReference type="Pfam" id="PF13618">
    <property type="entry name" value="Gluconate_2-dh3"/>
    <property type="match status" value="1"/>
</dbReference>
<dbReference type="OrthoDB" id="8400810at2"/>
<gene>
    <name evidence="1" type="ORF">DFR38_103240</name>
</gene>
<dbReference type="InterPro" id="IPR027056">
    <property type="entry name" value="Gluconate_2DH_su3"/>
</dbReference>
<proteinExistence type="predicted"/>
<dbReference type="RefSeq" id="WP_059286859.1">
    <property type="nucleotide sequence ID" value="NZ_LNQU01000118.1"/>
</dbReference>
<keyword evidence="2" id="KW-1185">Reference proteome</keyword>
<organism evidence="1 2">
    <name type="scientific">Aquitalea magnusonii</name>
    <dbReference type="NCBI Taxonomy" id="332411"/>
    <lineage>
        <taxon>Bacteria</taxon>
        <taxon>Pseudomonadati</taxon>
        <taxon>Pseudomonadota</taxon>
        <taxon>Betaproteobacteria</taxon>
        <taxon>Neisseriales</taxon>
        <taxon>Chromobacteriaceae</taxon>
        <taxon>Aquitalea</taxon>
    </lineage>
</organism>
<evidence type="ECO:0000313" key="2">
    <source>
        <dbReference type="Proteomes" id="UP000248395"/>
    </source>
</evidence>
<dbReference type="EMBL" id="QJKC01000003">
    <property type="protein sequence ID" value="PXX50060.1"/>
    <property type="molecule type" value="Genomic_DNA"/>
</dbReference>
<dbReference type="PROSITE" id="PS51318">
    <property type="entry name" value="TAT"/>
    <property type="match status" value="1"/>
</dbReference>
<evidence type="ECO:0000313" key="1">
    <source>
        <dbReference type="EMBL" id="PXX50060.1"/>
    </source>
</evidence>
<dbReference type="Proteomes" id="UP000248395">
    <property type="component" value="Unassembled WGS sequence"/>
</dbReference>